<dbReference type="EMBL" id="AJTX02000008">
    <property type="protein sequence ID" value="KKI98516.1"/>
    <property type="molecule type" value="Genomic_DNA"/>
</dbReference>
<evidence type="ECO:0000313" key="3">
    <source>
        <dbReference type="Proteomes" id="UP000034681"/>
    </source>
</evidence>
<name>A0A0M2PVX0_PROHO</name>
<protein>
    <recommendedName>
        <fullName evidence="4">Oligosaccharide repeat unit polymerase</fullName>
    </recommendedName>
</protein>
<proteinExistence type="predicted"/>
<feature type="transmembrane region" description="Helical" evidence="1">
    <location>
        <begin position="194"/>
        <end position="211"/>
    </location>
</feature>
<keyword evidence="1" id="KW-1133">Transmembrane helix</keyword>
<feature type="transmembrane region" description="Helical" evidence="1">
    <location>
        <begin position="6"/>
        <end position="33"/>
    </location>
</feature>
<reference evidence="2" key="1">
    <citation type="submission" date="2012-04" db="EMBL/GenBank/DDBJ databases">
        <authorList>
            <person name="Borisov I.G."/>
            <person name="Ivanikova N.V."/>
            <person name="Pinevich A.V."/>
        </authorList>
    </citation>
    <scope>NUCLEOTIDE SEQUENCE</scope>
    <source>
        <strain evidence="2">CALU 1027</strain>
    </source>
</reference>
<evidence type="ECO:0000256" key="1">
    <source>
        <dbReference type="SAM" id="Phobius"/>
    </source>
</evidence>
<dbReference type="OrthoDB" id="502584at2"/>
<keyword evidence="1" id="KW-0812">Transmembrane</keyword>
<dbReference type="RefSeq" id="WP_017713120.1">
    <property type="nucleotide sequence ID" value="NZ_KB235938.1"/>
</dbReference>
<organism evidence="2 3">
    <name type="scientific">Prochlorothrix hollandica PCC 9006 = CALU 1027</name>
    <dbReference type="NCBI Taxonomy" id="317619"/>
    <lineage>
        <taxon>Bacteria</taxon>
        <taxon>Bacillati</taxon>
        <taxon>Cyanobacteriota</taxon>
        <taxon>Cyanophyceae</taxon>
        <taxon>Prochlorotrichales</taxon>
        <taxon>Prochlorotrichaceae</taxon>
        <taxon>Prochlorothrix</taxon>
    </lineage>
</organism>
<gene>
    <name evidence="2" type="ORF">PROH_19100</name>
</gene>
<evidence type="ECO:0008006" key="4">
    <source>
        <dbReference type="Google" id="ProtNLM"/>
    </source>
</evidence>
<dbReference type="Proteomes" id="UP000034681">
    <property type="component" value="Unassembled WGS sequence"/>
</dbReference>
<keyword evidence="3" id="KW-1185">Reference proteome</keyword>
<keyword evidence="1" id="KW-0472">Membrane</keyword>
<feature type="transmembrane region" description="Helical" evidence="1">
    <location>
        <begin position="249"/>
        <end position="267"/>
    </location>
</feature>
<feature type="transmembrane region" description="Helical" evidence="1">
    <location>
        <begin position="223"/>
        <end position="243"/>
    </location>
</feature>
<dbReference type="AlphaFoldDB" id="A0A0M2PVX0"/>
<evidence type="ECO:0000313" key="2">
    <source>
        <dbReference type="EMBL" id="KKI98516.1"/>
    </source>
</evidence>
<feature type="transmembrane region" description="Helical" evidence="1">
    <location>
        <begin position="45"/>
        <end position="63"/>
    </location>
</feature>
<sequence>MYIVLAIEVILGFSGYFSGFKTIFFLFIVLASGKIKRLKDVLRPIYLFLLIGVLILTTYWQSIKFDYRNYVNLGSNTQTIQVSGVDIVNFHLNNIKDFNLEDFNSGLDSGLRRLGYLNFFAYSIRQVPASIPHQNGRLWFEVIRHILTPRILFPDKPPINDSDRTNEFTRLGVAGADKGTSISIGYMGESYIDFGFPLMLFPIFILGYFWGASYRLLINIPKYPILGLAAGTIFLLSFGISVGTSNIKMVGGAISTLIIYVFVLKFFDQRVWKLLAANQRIKKIV</sequence>
<accession>A0A0M2PVX0</accession>
<comment type="caution">
    <text evidence="2">The sequence shown here is derived from an EMBL/GenBank/DDBJ whole genome shotgun (WGS) entry which is preliminary data.</text>
</comment>
<dbReference type="STRING" id="317619.GCA_000332315_02827"/>